<dbReference type="Pfam" id="PF02311">
    <property type="entry name" value="AraC_binding"/>
    <property type="match status" value="1"/>
</dbReference>
<keyword evidence="5" id="KW-1185">Reference proteome</keyword>
<proteinExistence type="predicted"/>
<dbReference type="InterPro" id="IPR014710">
    <property type="entry name" value="RmlC-like_jellyroll"/>
</dbReference>
<dbReference type="PROSITE" id="PS01124">
    <property type="entry name" value="HTH_ARAC_FAMILY_2"/>
    <property type="match status" value="1"/>
</dbReference>
<reference evidence="4 5" key="1">
    <citation type="submission" date="2019-10" db="EMBL/GenBank/DDBJ databases">
        <title>Nonomuraea sp. nov., isolated from Phyllanthus amarus.</title>
        <authorList>
            <person name="Klykleung N."/>
            <person name="Tanasupawat S."/>
        </authorList>
    </citation>
    <scope>NUCLEOTIDE SEQUENCE [LARGE SCALE GENOMIC DNA]</scope>
    <source>
        <strain evidence="4 5">PA1-10</strain>
    </source>
</reference>
<dbReference type="InterPro" id="IPR018060">
    <property type="entry name" value="HTH_AraC"/>
</dbReference>
<dbReference type="CDD" id="cd06976">
    <property type="entry name" value="cupin_MtlR-like_N"/>
    <property type="match status" value="1"/>
</dbReference>
<name>A0A5C4W6Q4_9ACTN</name>
<dbReference type="InterPro" id="IPR003313">
    <property type="entry name" value="AraC-bd"/>
</dbReference>
<accession>A0A5C4W6Q4</accession>
<dbReference type="InterPro" id="IPR009057">
    <property type="entry name" value="Homeodomain-like_sf"/>
</dbReference>
<accession>A0A5P9YUZ0</accession>
<evidence type="ECO:0000256" key="1">
    <source>
        <dbReference type="ARBA" id="ARBA00023015"/>
    </source>
</evidence>
<dbReference type="Proteomes" id="UP000312512">
    <property type="component" value="Unassembled WGS sequence"/>
</dbReference>
<evidence type="ECO:0000313" key="4">
    <source>
        <dbReference type="EMBL" id="KAB8192010.1"/>
    </source>
</evidence>
<dbReference type="InterPro" id="IPR037923">
    <property type="entry name" value="HTH-like"/>
</dbReference>
<dbReference type="Gene3D" id="1.10.10.60">
    <property type="entry name" value="Homeodomain-like"/>
    <property type="match status" value="2"/>
</dbReference>
<keyword evidence="3" id="KW-0804">Transcription</keyword>
<dbReference type="PANTHER" id="PTHR43280">
    <property type="entry name" value="ARAC-FAMILY TRANSCRIPTIONAL REGULATOR"/>
    <property type="match status" value="1"/>
</dbReference>
<dbReference type="Gene3D" id="2.60.120.10">
    <property type="entry name" value="Jelly Rolls"/>
    <property type="match status" value="1"/>
</dbReference>
<sequence>MTGSGTFMTSGAPLRAIFEHIEATSRLSWKLYVRQASHFRFAWHFHHEFELTLITHGTGTRFVGDCVEEYGPGDLTLIGPELPHTYQSAQGDGGHEAIVVQFRRDFLGADFFTRTEFAGVDSLLERAARGLSFPPGAVELGRLGTLPPPERTLALIGALVRLSRCAEARPLAGSRYVPALDGATRDRIDAIVTLINEEYAGPITVQAIARAVHMAPASVSRLFRRITGATITGYLTMVRVSAACRLLRDTDRSVAAIAGDCGYANLSNFNRRFRELKGMSPREYRSRWQA</sequence>
<keyword evidence="2" id="KW-0238">DNA-binding</keyword>
<dbReference type="Pfam" id="PF12833">
    <property type="entry name" value="HTH_18"/>
    <property type="match status" value="1"/>
</dbReference>
<dbReference type="SUPFAM" id="SSF46689">
    <property type="entry name" value="Homeodomain-like"/>
    <property type="match status" value="2"/>
</dbReference>
<dbReference type="SUPFAM" id="SSF51215">
    <property type="entry name" value="Regulatory protein AraC"/>
    <property type="match status" value="1"/>
</dbReference>
<dbReference type="InterPro" id="IPR020449">
    <property type="entry name" value="Tscrpt_reg_AraC-type_HTH"/>
</dbReference>
<gene>
    <name evidence="4" type="ORF">FH608_029190</name>
</gene>
<organism evidence="4 5">
    <name type="scientific">Nonomuraea phyllanthi</name>
    <dbReference type="NCBI Taxonomy" id="2219224"/>
    <lineage>
        <taxon>Bacteria</taxon>
        <taxon>Bacillati</taxon>
        <taxon>Actinomycetota</taxon>
        <taxon>Actinomycetes</taxon>
        <taxon>Streptosporangiales</taxon>
        <taxon>Streptosporangiaceae</taxon>
        <taxon>Nonomuraea</taxon>
    </lineage>
</organism>
<protein>
    <submittedName>
        <fullName evidence="4">Helix-turn-helix domain-containing protein</fullName>
    </submittedName>
</protein>
<dbReference type="PRINTS" id="PR00032">
    <property type="entry name" value="HTHARAC"/>
</dbReference>
<evidence type="ECO:0000313" key="5">
    <source>
        <dbReference type="Proteomes" id="UP000312512"/>
    </source>
</evidence>
<dbReference type="SMART" id="SM00342">
    <property type="entry name" value="HTH_ARAC"/>
    <property type="match status" value="1"/>
</dbReference>
<dbReference type="GO" id="GO:0043565">
    <property type="term" value="F:sequence-specific DNA binding"/>
    <property type="evidence" value="ECO:0007669"/>
    <property type="project" value="InterPro"/>
</dbReference>
<dbReference type="OrthoDB" id="9799345at2"/>
<dbReference type="PANTHER" id="PTHR43280:SF27">
    <property type="entry name" value="TRANSCRIPTIONAL REGULATOR MTLR"/>
    <property type="match status" value="1"/>
</dbReference>
<dbReference type="EMBL" id="VDLX02000011">
    <property type="protein sequence ID" value="KAB8192010.1"/>
    <property type="molecule type" value="Genomic_DNA"/>
</dbReference>
<evidence type="ECO:0000256" key="2">
    <source>
        <dbReference type="ARBA" id="ARBA00023125"/>
    </source>
</evidence>
<keyword evidence="1" id="KW-0805">Transcription regulation</keyword>
<comment type="caution">
    <text evidence="4">The sequence shown here is derived from an EMBL/GenBank/DDBJ whole genome shotgun (WGS) entry which is preliminary data.</text>
</comment>
<evidence type="ECO:0000256" key="3">
    <source>
        <dbReference type="ARBA" id="ARBA00023163"/>
    </source>
</evidence>
<dbReference type="GO" id="GO:0003700">
    <property type="term" value="F:DNA-binding transcription factor activity"/>
    <property type="evidence" value="ECO:0007669"/>
    <property type="project" value="InterPro"/>
</dbReference>
<dbReference type="AlphaFoldDB" id="A0A5C4W6Q4"/>